<evidence type="ECO:0000313" key="7">
    <source>
        <dbReference type="EnsemblPlants" id="HORVU.MOREX.r3.4HG0397780.1.CDS1"/>
    </source>
</evidence>
<sequence length="124" mass="13753">MRTSLLLLIVAGTLYAVTKLGVALDGPWTPIMHTSDPHVHDLGNWTVVKHGKVANDGLRFQKVVCGAVQIVAEGMNYRLTIQALQVGVKVGMYKAEVFEKESPFITIRKLISFRRANQAIDLEH</sequence>
<keyword evidence="3" id="KW-0789">Thiol protease inhibitor</keyword>
<evidence type="ECO:0000256" key="5">
    <source>
        <dbReference type="SAM" id="SignalP"/>
    </source>
</evidence>
<proteinExistence type="inferred from homology"/>
<dbReference type="EnsemblPlants" id="HORVU.MOREX.r3.4HG0397780.1">
    <property type="protein sequence ID" value="HORVU.MOREX.r3.4HG0397780.1.CDS1"/>
    <property type="gene ID" value="HORVU.MOREX.r3.4HG0397780"/>
</dbReference>
<dbReference type="AlphaFoldDB" id="A0A8I6YIS9"/>
<feature type="chain" id="PRO_5035179362" description="Cystatin domain-containing protein" evidence="5">
    <location>
        <begin position="17"/>
        <end position="124"/>
    </location>
</feature>
<keyword evidence="8" id="KW-1185">Reference proteome</keyword>
<dbReference type="KEGG" id="hvg:123446845"/>
<accession>A0A8I6YIS9</accession>
<organism evidence="7 8">
    <name type="scientific">Hordeum vulgare subsp. vulgare</name>
    <name type="common">Domesticated barley</name>
    <dbReference type="NCBI Taxonomy" id="112509"/>
    <lineage>
        <taxon>Eukaryota</taxon>
        <taxon>Viridiplantae</taxon>
        <taxon>Streptophyta</taxon>
        <taxon>Embryophyta</taxon>
        <taxon>Tracheophyta</taxon>
        <taxon>Spermatophyta</taxon>
        <taxon>Magnoliopsida</taxon>
        <taxon>Liliopsida</taxon>
        <taxon>Poales</taxon>
        <taxon>Poaceae</taxon>
        <taxon>BOP clade</taxon>
        <taxon>Pooideae</taxon>
        <taxon>Triticodae</taxon>
        <taxon>Triticeae</taxon>
        <taxon>Hordeinae</taxon>
        <taxon>Hordeum</taxon>
    </lineage>
</organism>
<evidence type="ECO:0000256" key="1">
    <source>
        <dbReference type="ARBA" id="ARBA00007233"/>
    </source>
</evidence>
<feature type="signal peptide" evidence="5">
    <location>
        <begin position="1"/>
        <end position="16"/>
    </location>
</feature>
<dbReference type="InterPro" id="IPR027214">
    <property type="entry name" value="Cystatin"/>
</dbReference>
<dbReference type="Gramene" id="HORVU.MOREX.r2.4HG0330970.1">
    <property type="protein sequence ID" value="HORVU.MOREX.r2.4HG0330970.1.CDS.1"/>
    <property type="gene ID" value="HORVU.MOREX.r2.4HG0330970"/>
</dbReference>
<dbReference type="PANTHER" id="PTHR47116">
    <property type="entry name" value="PHLOEM FILAMENT PROTEIN"/>
    <property type="match status" value="1"/>
</dbReference>
<dbReference type="Pfam" id="PF16845">
    <property type="entry name" value="SQAPI"/>
    <property type="match status" value="1"/>
</dbReference>
<evidence type="ECO:0000256" key="2">
    <source>
        <dbReference type="ARBA" id="ARBA00022690"/>
    </source>
</evidence>
<keyword evidence="5" id="KW-0732">Signal</keyword>
<comment type="similarity">
    <text evidence="1">Belongs to the cystatin family. Phytocystatin subfamily.</text>
</comment>
<dbReference type="GO" id="GO:0006952">
    <property type="term" value="P:defense response"/>
    <property type="evidence" value="ECO:0007669"/>
    <property type="project" value="UniProtKB-KW"/>
</dbReference>
<evidence type="ECO:0000256" key="3">
    <source>
        <dbReference type="ARBA" id="ARBA00022704"/>
    </source>
</evidence>
<reference evidence="7" key="2">
    <citation type="submission" date="2020-10" db="EMBL/GenBank/DDBJ databases">
        <authorList>
            <person name="Scholz U."/>
            <person name="Mascher M."/>
            <person name="Fiebig A."/>
        </authorList>
    </citation>
    <scope>NUCLEOTIDE SEQUENCE [LARGE SCALE GENOMIC DNA]</scope>
    <source>
        <strain evidence="7">cv. Morex</strain>
    </source>
</reference>
<dbReference type="Gene3D" id="3.10.450.10">
    <property type="match status" value="1"/>
</dbReference>
<evidence type="ECO:0000256" key="4">
    <source>
        <dbReference type="ARBA" id="ARBA00022821"/>
    </source>
</evidence>
<name>A0A8I6YIS9_HORVV</name>
<reference evidence="8" key="1">
    <citation type="journal article" date="2012" name="Nature">
        <title>A physical, genetic and functional sequence assembly of the barley genome.</title>
        <authorList>
            <consortium name="The International Barley Genome Sequencing Consortium"/>
            <person name="Mayer K.F."/>
            <person name="Waugh R."/>
            <person name="Brown J.W."/>
            <person name="Schulman A."/>
            <person name="Langridge P."/>
            <person name="Platzer M."/>
            <person name="Fincher G.B."/>
            <person name="Muehlbauer G.J."/>
            <person name="Sato K."/>
            <person name="Close T.J."/>
            <person name="Wise R.P."/>
            <person name="Stein N."/>
        </authorList>
    </citation>
    <scope>NUCLEOTIDE SEQUENCE [LARGE SCALE GENOMIC DNA]</scope>
    <source>
        <strain evidence="8">cv. Morex</strain>
    </source>
</reference>
<dbReference type="SMR" id="A0A8I6YIS9"/>
<dbReference type="InterPro" id="IPR046350">
    <property type="entry name" value="Cystatin_sf"/>
</dbReference>
<dbReference type="GO" id="GO:0004869">
    <property type="term" value="F:cysteine-type endopeptidase inhibitor activity"/>
    <property type="evidence" value="ECO:0007669"/>
    <property type="project" value="UniProtKB-KW"/>
</dbReference>
<dbReference type="GeneID" id="123446845"/>
<protein>
    <recommendedName>
        <fullName evidence="6">Cystatin domain-containing protein</fullName>
    </recommendedName>
</protein>
<reference evidence="7" key="3">
    <citation type="submission" date="2022-01" db="UniProtKB">
        <authorList>
            <consortium name="EnsemblPlants"/>
        </authorList>
    </citation>
    <scope>IDENTIFICATION</scope>
    <source>
        <strain evidence="7">subsp. vulgare</strain>
    </source>
</reference>
<dbReference type="OrthoDB" id="752087at2759"/>
<keyword evidence="4" id="KW-0611">Plant defense</keyword>
<feature type="domain" description="Cystatin" evidence="6">
    <location>
        <begin position="32"/>
        <end position="115"/>
    </location>
</feature>
<evidence type="ECO:0000313" key="8">
    <source>
        <dbReference type="Proteomes" id="UP000011116"/>
    </source>
</evidence>
<keyword evidence="2" id="KW-0646">Protease inhibitor</keyword>
<evidence type="ECO:0000259" key="6">
    <source>
        <dbReference type="Pfam" id="PF16845"/>
    </source>
</evidence>
<dbReference type="Proteomes" id="UP000011116">
    <property type="component" value="Chromosome 4H"/>
</dbReference>
<dbReference type="SUPFAM" id="SSF54403">
    <property type="entry name" value="Cystatin/monellin"/>
    <property type="match status" value="1"/>
</dbReference>
<dbReference type="Gramene" id="HORVU.MOREX.r3.4HG0397780.1">
    <property type="protein sequence ID" value="HORVU.MOREX.r3.4HG0397780.1.CDS1"/>
    <property type="gene ID" value="HORVU.MOREX.r3.4HG0397780"/>
</dbReference>
<dbReference type="InterPro" id="IPR000010">
    <property type="entry name" value="Cystatin_dom"/>
</dbReference>
<gene>
    <name evidence="7" type="primary">LOC123446845</name>
</gene>
<dbReference type="RefSeq" id="XP_044979317.1">
    <property type="nucleotide sequence ID" value="XM_045123382.1"/>
</dbReference>